<dbReference type="Pfam" id="PF02646">
    <property type="entry name" value="RmuC"/>
    <property type="match status" value="1"/>
</dbReference>
<comment type="function">
    <text evidence="1">Involved in DNA recombination.</text>
</comment>
<dbReference type="GO" id="GO:0006310">
    <property type="term" value="P:DNA recombination"/>
    <property type="evidence" value="ECO:0007669"/>
    <property type="project" value="UniProtKB-KW"/>
</dbReference>
<feature type="coiled-coil region" evidence="5">
    <location>
        <begin position="35"/>
        <end position="86"/>
    </location>
</feature>
<feature type="compositionally biased region" description="Low complexity" evidence="6">
    <location>
        <begin position="367"/>
        <end position="379"/>
    </location>
</feature>
<name>A0A543KR49_9MICO</name>
<evidence type="ECO:0000313" key="8">
    <source>
        <dbReference type="Proteomes" id="UP000315133"/>
    </source>
</evidence>
<organism evidence="7 8">
    <name type="scientific">Ornithinimicrobium humiphilum</name>
    <dbReference type="NCBI Taxonomy" id="125288"/>
    <lineage>
        <taxon>Bacteria</taxon>
        <taxon>Bacillati</taxon>
        <taxon>Actinomycetota</taxon>
        <taxon>Actinomycetes</taxon>
        <taxon>Micrococcales</taxon>
        <taxon>Ornithinimicrobiaceae</taxon>
        <taxon>Ornithinimicrobium</taxon>
    </lineage>
</organism>
<evidence type="ECO:0000256" key="2">
    <source>
        <dbReference type="ARBA" id="ARBA00009840"/>
    </source>
</evidence>
<dbReference type="PANTHER" id="PTHR30563:SF0">
    <property type="entry name" value="DNA RECOMBINATION PROTEIN RMUC"/>
    <property type="match status" value="1"/>
</dbReference>
<accession>A0A543KR49</accession>
<evidence type="ECO:0000256" key="5">
    <source>
        <dbReference type="SAM" id="Coils"/>
    </source>
</evidence>
<protein>
    <submittedName>
        <fullName evidence="7">DNA recombination protein RmuC</fullName>
    </submittedName>
</protein>
<evidence type="ECO:0000256" key="6">
    <source>
        <dbReference type="SAM" id="MobiDB-lite"/>
    </source>
</evidence>
<dbReference type="Proteomes" id="UP000315133">
    <property type="component" value="Unassembled WGS sequence"/>
</dbReference>
<keyword evidence="4" id="KW-0233">DNA recombination</keyword>
<comment type="caution">
    <text evidence="7">The sequence shown here is derived from an EMBL/GenBank/DDBJ whole genome shotgun (WGS) entry which is preliminary data.</text>
</comment>
<proteinExistence type="inferred from homology"/>
<feature type="region of interest" description="Disordered" evidence="6">
    <location>
        <begin position="354"/>
        <end position="408"/>
    </location>
</feature>
<sequence>MTMQWWHLTLAGVAVLLLGMLLGAAVVRGRAAVRLAGAEAERDGLARELAAVREDAREDREAAAQLAPLRAALERVETQVRTLERDRVEQFGQVGEHLAQVAATTRTLQEQTAGLAGALNSSTTRGTWGEVQLRRVLEHAGMLERCDFDEQVGAVSRHDIRVRPDVVVRLPGEKFLVLDSKAPLTAFLRAQADGLAPEEVARLLRQHADSLRGHVDALAGKEYWSAFPTSPELVVCFVPGDAVLAAALRAAPDLYDHAQSRRVVLASPAVLLALLRATALAWQQDTLTDNARELLRLGTDLHQRLATLGRHVTGMGTALRRSVEAYNQLVGTLESRVLVTSRRMHDLGLVETPVPAPPSLEVAPRPLTSTELLSGELESVAPPRRELGDVAPPRRRDVHGDETDEAVS</sequence>
<evidence type="ECO:0000256" key="1">
    <source>
        <dbReference type="ARBA" id="ARBA00003416"/>
    </source>
</evidence>
<reference evidence="7 8" key="1">
    <citation type="submission" date="2019-06" db="EMBL/GenBank/DDBJ databases">
        <title>Sequencing the genomes of 1000 actinobacteria strains.</title>
        <authorList>
            <person name="Klenk H.-P."/>
        </authorList>
    </citation>
    <scope>NUCLEOTIDE SEQUENCE [LARGE SCALE GENOMIC DNA]</scope>
    <source>
        <strain evidence="7 8">DSM 12362</strain>
    </source>
</reference>
<dbReference type="RefSeq" id="WP_238329694.1">
    <property type="nucleotide sequence ID" value="NZ_BAAAIL010000002.1"/>
</dbReference>
<feature type="compositionally biased region" description="Basic and acidic residues" evidence="6">
    <location>
        <begin position="383"/>
        <end position="401"/>
    </location>
</feature>
<evidence type="ECO:0000256" key="4">
    <source>
        <dbReference type="ARBA" id="ARBA00023172"/>
    </source>
</evidence>
<evidence type="ECO:0000313" key="7">
    <source>
        <dbReference type="EMBL" id="TQM97548.1"/>
    </source>
</evidence>
<dbReference type="EMBL" id="VFPU01000001">
    <property type="protein sequence ID" value="TQM97548.1"/>
    <property type="molecule type" value="Genomic_DNA"/>
</dbReference>
<dbReference type="InterPro" id="IPR003798">
    <property type="entry name" value="DNA_recombination_RmuC"/>
</dbReference>
<gene>
    <name evidence="7" type="ORF">FB476_2461</name>
</gene>
<dbReference type="AlphaFoldDB" id="A0A543KR49"/>
<comment type="similarity">
    <text evidence="2">Belongs to the RmuC family.</text>
</comment>
<keyword evidence="8" id="KW-1185">Reference proteome</keyword>
<keyword evidence="3 5" id="KW-0175">Coiled coil</keyword>
<evidence type="ECO:0000256" key="3">
    <source>
        <dbReference type="ARBA" id="ARBA00023054"/>
    </source>
</evidence>
<dbReference type="PANTHER" id="PTHR30563">
    <property type="entry name" value="DNA RECOMBINATION PROTEIN RMUC"/>
    <property type="match status" value="1"/>
</dbReference>